<comment type="caution">
    <text evidence="2">The sequence shown here is derived from an EMBL/GenBank/DDBJ whole genome shotgun (WGS) entry which is preliminary data.</text>
</comment>
<keyword evidence="1" id="KW-0812">Transmembrane</keyword>
<accession>A0A432ZJ10</accession>
<keyword evidence="1" id="KW-1133">Transmembrane helix</keyword>
<organism evidence="2 3">
    <name type="scientific">Idiomarina seosinensis</name>
    <dbReference type="NCBI Taxonomy" id="281739"/>
    <lineage>
        <taxon>Bacteria</taxon>
        <taxon>Pseudomonadati</taxon>
        <taxon>Pseudomonadota</taxon>
        <taxon>Gammaproteobacteria</taxon>
        <taxon>Alteromonadales</taxon>
        <taxon>Idiomarinaceae</taxon>
        <taxon>Idiomarina</taxon>
    </lineage>
</organism>
<reference evidence="2 3" key="1">
    <citation type="journal article" date="2011" name="Front. Microbiol.">
        <title>Genomic signatures of strain selection and enhancement in Bacillus atrophaeus var. globigii, a historical biowarfare simulant.</title>
        <authorList>
            <person name="Gibbons H.S."/>
            <person name="Broomall S.M."/>
            <person name="McNew L.A."/>
            <person name="Daligault H."/>
            <person name="Chapman C."/>
            <person name="Bruce D."/>
            <person name="Karavis M."/>
            <person name="Krepps M."/>
            <person name="McGregor P.A."/>
            <person name="Hong C."/>
            <person name="Park K.H."/>
            <person name="Akmal A."/>
            <person name="Feldman A."/>
            <person name="Lin J.S."/>
            <person name="Chang W.E."/>
            <person name="Higgs B.W."/>
            <person name="Demirev P."/>
            <person name="Lindquist J."/>
            <person name="Liem A."/>
            <person name="Fochler E."/>
            <person name="Read T.D."/>
            <person name="Tapia R."/>
            <person name="Johnson S."/>
            <person name="Bishop-Lilly K.A."/>
            <person name="Detter C."/>
            <person name="Han C."/>
            <person name="Sozhamannan S."/>
            <person name="Rosenzweig C.N."/>
            <person name="Skowronski E.W."/>
        </authorList>
    </citation>
    <scope>NUCLEOTIDE SEQUENCE [LARGE SCALE GENOMIC DNA]</scope>
    <source>
        <strain evidence="2 3">CL-SP19</strain>
    </source>
</reference>
<dbReference type="AlphaFoldDB" id="A0A432ZJ10"/>
<evidence type="ECO:0000313" key="2">
    <source>
        <dbReference type="EMBL" id="RUO77262.1"/>
    </source>
</evidence>
<evidence type="ECO:0000256" key="1">
    <source>
        <dbReference type="SAM" id="Phobius"/>
    </source>
</evidence>
<evidence type="ECO:0000313" key="3">
    <source>
        <dbReference type="Proteomes" id="UP000287908"/>
    </source>
</evidence>
<dbReference type="OrthoDB" id="6241207at2"/>
<protein>
    <submittedName>
        <fullName evidence="2">Uncharacterized protein</fullName>
    </submittedName>
</protein>
<sequence length="60" mass="6755">MQQGQATLEWLIMALTTIALLWAADSQFDLVAQLRLLGEQVIQHFFFIFNYVSLVPGSGL</sequence>
<gene>
    <name evidence="2" type="ORF">CWI81_01890</name>
</gene>
<dbReference type="EMBL" id="PIQF01000001">
    <property type="protein sequence ID" value="RUO77262.1"/>
    <property type="molecule type" value="Genomic_DNA"/>
</dbReference>
<proteinExistence type="predicted"/>
<feature type="transmembrane region" description="Helical" evidence="1">
    <location>
        <begin position="6"/>
        <end position="24"/>
    </location>
</feature>
<dbReference type="Proteomes" id="UP000287908">
    <property type="component" value="Unassembled WGS sequence"/>
</dbReference>
<keyword evidence="3" id="KW-1185">Reference proteome</keyword>
<name>A0A432ZJ10_9GAMM</name>
<keyword evidence="1" id="KW-0472">Membrane</keyword>